<gene>
    <name evidence="1" type="ORF">OJ996_00410</name>
</gene>
<dbReference type="SUPFAM" id="SSF47240">
    <property type="entry name" value="Ferritin-like"/>
    <property type="match status" value="1"/>
</dbReference>
<evidence type="ECO:0000313" key="1">
    <source>
        <dbReference type="EMBL" id="MCW1912015.1"/>
    </source>
</evidence>
<dbReference type="EMBL" id="JAPDDR010000001">
    <property type="protein sequence ID" value="MCW1912015.1"/>
    <property type="molecule type" value="Genomic_DNA"/>
</dbReference>
<dbReference type="RefSeq" id="WP_264510016.1">
    <property type="nucleotide sequence ID" value="NZ_JAPDDR010000001.1"/>
</dbReference>
<organism evidence="1 2">
    <name type="scientific">Luteolibacter rhizosphaerae</name>
    <dbReference type="NCBI Taxonomy" id="2989719"/>
    <lineage>
        <taxon>Bacteria</taxon>
        <taxon>Pseudomonadati</taxon>
        <taxon>Verrucomicrobiota</taxon>
        <taxon>Verrucomicrobiia</taxon>
        <taxon>Verrucomicrobiales</taxon>
        <taxon>Verrucomicrobiaceae</taxon>
        <taxon>Luteolibacter</taxon>
    </lineage>
</organism>
<keyword evidence="2" id="KW-1185">Reference proteome</keyword>
<dbReference type="InterPro" id="IPR047114">
    <property type="entry name" value="YciF"/>
</dbReference>
<dbReference type="PANTHER" id="PTHR30565:SF9">
    <property type="entry name" value="PROTEIN YCIF"/>
    <property type="match status" value="1"/>
</dbReference>
<accession>A0ABT3FWP8</accession>
<dbReference type="CDD" id="cd07909">
    <property type="entry name" value="YciF"/>
    <property type="match status" value="1"/>
</dbReference>
<evidence type="ECO:0000313" key="2">
    <source>
        <dbReference type="Proteomes" id="UP001165653"/>
    </source>
</evidence>
<comment type="caution">
    <text evidence="1">The sequence shown here is derived from an EMBL/GenBank/DDBJ whole genome shotgun (WGS) entry which is preliminary data.</text>
</comment>
<reference evidence="1" key="1">
    <citation type="submission" date="2022-10" db="EMBL/GenBank/DDBJ databases">
        <title>Luteolibacter sp. GHJ8, whole genome shotgun sequencing project.</title>
        <authorList>
            <person name="Zhao G."/>
            <person name="Shen L."/>
        </authorList>
    </citation>
    <scope>NUCLEOTIDE SEQUENCE</scope>
    <source>
        <strain evidence="1">GHJ8</strain>
    </source>
</reference>
<name>A0ABT3FWP8_9BACT</name>
<dbReference type="InterPro" id="IPR009078">
    <property type="entry name" value="Ferritin-like_SF"/>
</dbReference>
<dbReference type="Proteomes" id="UP001165653">
    <property type="component" value="Unassembled WGS sequence"/>
</dbReference>
<dbReference type="InterPro" id="IPR012347">
    <property type="entry name" value="Ferritin-like"/>
</dbReference>
<sequence length="167" mass="18345">MINNLEQLYIDQLRDLFSAETQLVAAIPDMAANATDEALRDAFNHHLDETRTQRARLQEIFGFHGIAPEGEDCDAMRGLIKEATKHIANTQKGSVRDAVLIASGNRVEHYEIAAYGLARAFAECLGYDEDVKLLTKSIEEEGAADQTLTKIASGGLFRDGVNEEAAH</sequence>
<dbReference type="InterPro" id="IPR010287">
    <property type="entry name" value="DUF892_YciF-like"/>
</dbReference>
<proteinExistence type="predicted"/>
<dbReference type="PANTHER" id="PTHR30565">
    <property type="entry name" value="PROTEIN YCIF"/>
    <property type="match status" value="1"/>
</dbReference>
<dbReference type="Gene3D" id="1.20.1260.10">
    <property type="match status" value="1"/>
</dbReference>
<dbReference type="Pfam" id="PF05974">
    <property type="entry name" value="DUF892"/>
    <property type="match status" value="1"/>
</dbReference>
<protein>
    <submittedName>
        <fullName evidence="1">Ferritin-like domain-containing protein</fullName>
    </submittedName>
</protein>